<keyword evidence="3" id="KW-0862">Zinc</keyword>
<dbReference type="InterPro" id="IPR036291">
    <property type="entry name" value="NAD(P)-bd_dom_sf"/>
</dbReference>
<dbReference type="Pfam" id="PF00107">
    <property type="entry name" value="ADH_zinc_N"/>
    <property type="match status" value="1"/>
</dbReference>
<dbReference type="InterPro" id="IPR020843">
    <property type="entry name" value="ER"/>
</dbReference>
<reference evidence="6" key="2">
    <citation type="submission" date="2019-01" db="UniProtKB">
        <authorList>
            <consortium name="EnsemblPlants"/>
        </authorList>
    </citation>
    <scope>IDENTIFICATION</scope>
    <source>
        <strain evidence="6">cv. Heinz 1706</strain>
    </source>
</reference>
<accession>A0A3Q7HLL4</accession>
<dbReference type="InParanoid" id="A0A3Q7HLL4"/>
<keyword evidence="2" id="KW-0479">Metal-binding</keyword>
<reference evidence="6" key="1">
    <citation type="journal article" date="2012" name="Nature">
        <title>The tomato genome sequence provides insights into fleshy fruit evolution.</title>
        <authorList>
            <consortium name="Tomato Genome Consortium"/>
        </authorList>
    </citation>
    <scope>NUCLEOTIDE SEQUENCE [LARGE SCALE GENOMIC DNA]</scope>
    <source>
        <strain evidence="6">cv. Heinz 1706</strain>
    </source>
</reference>
<dbReference type="GO" id="GO:0045551">
    <property type="term" value="F:cinnamyl-alcohol dehydrogenase activity"/>
    <property type="evidence" value="ECO:0000318"/>
    <property type="project" value="GO_Central"/>
</dbReference>
<comment type="cofactor">
    <cofactor evidence="1">
        <name>Zn(2+)</name>
        <dbReference type="ChEBI" id="CHEBI:29105"/>
    </cofactor>
</comment>
<keyword evidence="4" id="KW-0560">Oxidoreductase</keyword>
<feature type="domain" description="Enoyl reductase (ER)" evidence="5">
    <location>
        <begin position="37"/>
        <end position="369"/>
    </location>
</feature>
<dbReference type="PANTHER" id="PTHR42683">
    <property type="entry name" value="ALDEHYDE REDUCTASE"/>
    <property type="match status" value="1"/>
</dbReference>
<dbReference type="STRING" id="4081.A0A3Q7HLL4"/>
<evidence type="ECO:0000313" key="7">
    <source>
        <dbReference type="Proteomes" id="UP000004994"/>
    </source>
</evidence>
<evidence type="ECO:0000313" key="6">
    <source>
        <dbReference type="EnsemblPlants" id="Solyc08g014360.2.1"/>
    </source>
</evidence>
<dbReference type="SUPFAM" id="SSF50129">
    <property type="entry name" value="GroES-like"/>
    <property type="match status" value="1"/>
</dbReference>
<dbReference type="Proteomes" id="UP000004994">
    <property type="component" value="Chromosome 8"/>
</dbReference>
<dbReference type="SUPFAM" id="SSF51735">
    <property type="entry name" value="NAD(P)-binding Rossmann-fold domains"/>
    <property type="match status" value="1"/>
</dbReference>
<dbReference type="InterPro" id="IPR013149">
    <property type="entry name" value="ADH-like_C"/>
</dbReference>
<dbReference type="InterPro" id="IPR047109">
    <property type="entry name" value="CAD-like"/>
</dbReference>
<proteinExistence type="predicted"/>
<dbReference type="FunFam" id="3.40.50.720:FF:000022">
    <property type="entry name" value="Cinnamyl alcohol dehydrogenase"/>
    <property type="match status" value="1"/>
</dbReference>
<dbReference type="Gramene" id="Solyc08g014360.2.1">
    <property type="protein sequence ID" value="Solyc08g014360.2.1"/>
    <property type="gene ID" value="Solyc08g014360.2"/>
</dbReference>
<dbReference type="GO" id="GO:0009809">
    <property type="term" value="P:lignin biosynthetic process"/>
    <property type="evidence" value="ECO:0000318"/>
    <property type="project" value="GO_Central"/>
</dbReference>
<evidence type="ECO:0000259" key="5">
    <source>
        <dbReference type="SMART" id="SM00829"/>
    </source>
</evidence>
<dbReference type="PaxDb" id="4081-Solyc08g014360.1.1"/>
<dbReference type="CDD" id="cd05283">
    <property type="entry name" value="CAD1"/>
    <property type="match status" value="1"/>
</dbReference>
<dbReference type="OMA" id="CELCNSF"/>
<evidence type="ECO:0000256" key="1">
    <source>
        <dbReference type="ARBA" id="ARBA00001947"/>
    </source>
</evidence>
<protein>
    <recommendedName>
        <fullName evidence="5">Enoyl reductase (ER) domain-containing protein</fullName>
    </recommendedName>
</protein>
<dbReference type="GO" id="GO:0046872">
    <property type="term" value="F:metal ion binding"/>
    <property type="evidence" value="ECO:0007669"/>
    <property type="project" value="UniProtKB-KW"/>
</dbReference>
<organism evidence="6">
    <name type="scientific">Solanum lycopersicum</name>
    <name type="common">Tomato</name>
    <name type="synonym">Lycopersicon esculentum</name>
    <dbReference type="NCBI Taxonomy" id="4081"/>
    <lineage>
        <taxon>Eukaryota</taxon>
        <taxon>Viridiplantae</taxon>
        <taxon>Streptophyta</taxon>
        <taxon>Embryophyta</taxon>
        <taxon>Tracheophyta</taxon>
        <taxon>Spermatophyta</taxon>
        <taxon>Magnoliopsida</taxon>
        <taxon>eudicotyledons</taxon>
        <taxon>Gunneridae</taxon>
        <taxon>Pentapetalae</taxon>
        <taxon>asterids</taxon>
        <taxon>lamiids</taxon>
        <taxon>Solanales</taxon>
        <taxon>Solanaceae</taxon>
        <taxon>Solanoideae</taxon>
        <taxon>Solaneae</taxon>
        <taxon>Solanum</taxon>
        <taxon>Solanum subgen. Lycopersicon</taxon>
    </lineage>
</organism>
<sequence length="380" mass="41816">MPLSPSILKSLTSPTISPMAKSTPKLTQSALGWAAQDSSGKLTPFMFKRRENGLDDVTIKILYCGMCRTDVHFAKNDWGNTTYPIVPGYEIIGIVIKVGSNVSKFKVGERVGVGYVAATCLDCELCNSFQENYCDQMKPVYNSIHWDDTPTYGGYSTIMVADHRYVVHIPDSLPMDRAAPLMGAGLTVYTAMKNSNLFESPGKHMAVIGLGGVGHMAIKFGKAFGHHVTVISTSPSKEKDAKEKLDADGFILSTDLKQMQRNRRSLDFIIDTVSAKHSLGPYLELLKVNGTISIVGEPAQPIEVLATPLIYGKKVVRGSIIGSVKELQEMMNFCGKHNILCEIELVTIDKINEAFDRLSKNDVKFRFVLNVAAHQYSSRL</sequence>
<name>A0A3Q7HLL4_SOLLC</name>
<dbReference type="SMART" id="SM00829">
    <property type="entry name" value="PKS_ER"/>
    <property type="match status" value="1"/>
</dbReference>
<dbReference type="EnsemblPlants" id="Solyc08g014360.2.1">
    <property type="protein sequence ID" value="Solyc08g014360.2.1"/>
    <property type="gene ID" value="Solyc08g014360.2"/>
</dbReference>
<evidence type="ECO:0000256" key="2">
    <source>
        <dbReference type="ARBA" id="ARBA00022723"/>
    </source>
</evidence>
<dbReference type="Gene3D" id="3.40.50.720">
    <property type="entry name" value="NAD(P)-binding Rossmann-like Domain"/>
    <property type="match status" value="1"/>
</dbReference>
<dbReference type="AlphaFoldDB" id="A0A3Q7HLL4"/>
<evidence type="ECO:0000256" key="4">
    <source>
        <dbReference type="ARBA" id="ARBA00023002"/>
    </source>
</evidence>
<dbReference type="InterPro" id="IPR013154">
    <property type="entry name" value="ADH-like_N"/>
</dbReference>
<keyword evidence="7" id="KW-1185">Reference proteome</keyword>
<evidence type="ECO:0000256" key="3">
    <source>
        <dbReference type="ARBA" id="ARBA00022833"/>
    </source>
</evidence>
<dbReference type="InterPro" id="IPR011032">
    <property type="entry name" value="GroES-like_sf"/>
</dbReference>
<dbReference type="Gene3D" id="3.90.180.10">
    <property type="entry name" value="Medium-chain alcohol dehydrogenases, catalytic domain"/>
    <property type="match status" value="1"/>
</dbReference>
<dbReference type="Pfam" id="PF08240">
    <property type="entry name" value="ADH_N"/>
    <property type="match status" value="1"/>
</dbReference>